<dbReference type="FunFam" id="3.40.50.12650:FF:000001">
    <property type="entry name" value="DNA cross-link repair 1A"/>
    <property type="match status" value="1"/>
</dbReference>
<dbReference type="PANTHER" id="PTHR23240">
    <property type="entry name" value="DNA CROSS-LINK REPAIR PROTEIN PSO2/SNM1-RELATED"/>
    <property type="match status" value="1"/>
</dbReference>
<evidence type="ECO:0000256" key="5">
    <source>
        <dbReference type="ARBA" id="ARBA00023242"/>
    </source>
</evidence>
<dbReference type="SUPFAM" id="SSF56281">
    <property type="entry name" value="Metallo-hydrolase/oxidoreductase"/>
    <property type="match status" value="1"/>
</dbReference>
<feature type="domain" description="DNA repair metallo-beta-lactamase" evidence="8">
    <location>
        <begin position="597"/>
        <end position="698"/>
    </location>
</feature>
<protein>
    <recommendedName>
        <fullName evidence="6">DNA cross-link repair 1A protein</fullName>
    </recommendedName>
    <alternativeName>
        <fullName evidence="7">SNM1 homolog A</fullName>
    </alternativeName>
</protein>
<dbReference type="InterPro" id="IPR011084">
    <property type="entry name" value="DRMBL"/>
</dbReference>
<dbReference type="EMBL" id="JAZDUA010000130">
    <property type="protein sequence ID" value="KAK7866978.1"/>
    <property type="molecule type" value="Genomic_DNA"/>
</dbReference>
<dbReference type="GO" id="GO:0035312">
    <property type="term" value="F:5'-3' DNA exonuclease activity"/>
    <property type="evidence" value="ECO:0007669"/>
    <property type="project" value="TreeGrafter"/>
</dbReference>
<name>A0AAN9VN06_9ORTH</name>
<comment type="similarity">
    <text evidence="2">Belongs to the DNA repair metallo-beta-lactamase (DRMBL) family.</text>
</comment>
<evidence type="ECO:0000256" key="7">
    <source>
        <dbReference type="ARBA" id="ARBA00078423"/>
    </source>
</evidence>
<evidence type="ECO:0000256" key="2">
    <source>
        <dbReference type="ARBA" id="ARBA00010304"/>
    </source>
</evidence>
<keyword evidence="5" id="KW-0539">Nucleus</keyword>
<dbReference type="Pfam" id="PF07522">
    <property type="entry name" value="DRMBL"/>
    <property type="match status" value="1"/>
</dbReference>
<dbReference type="Gene3D" id="3.40.50.12650">
    <property type="match status" value="1"/>
</dbReference>
<keyword evidence="4" id="KW-0234">DNA repair</keyword>
<dbReference type="GO" id="GO:0036297">
    <property type="term" value="P:interstrand cross-link repair"/>
    <property type="evidence" value="ECO:0007669"/>
    <property type="project" value="TreeGrafter"/>
</dbReference>
<dbReference type="Gene3D" id="3.60.15.10">
    <property type="entry name" value="Ribonuclease Z/Hydroxyacylglutathione hydrolase-like"/>
    <property type="match status" value="1"/>
</dbReference>
<keyword evidence="10" id="KW-1185">Reference proteome</keyword>
<organism evidence="9 10">
    <name type="scientific">Gryllus longicercus</name>
    <dbReference type="NCBI Taxonomy" id="2509291"/>
    <lineage>
        <taxon>Eukaryota</taxon>
        <taxon>Metazoa</taxon>
        <taxon>Ecdysozoa</taxon>
        <taxon>Arthropoda</taxon>
        <taxon>Hexapoda</taxon>
        <taxon>Insecta</taxon>
        <taxon>Pterygota</taxon>
        <taxon>Neoptera</taxon>
        <taxon>Polyneoptera</taxon>
        <taxon>Orthoptera</taxon>
        <taxon>Ensifera</taxon>
        <taxon>Gryllidea</taxon>
        <taxon>Grylloidea</taxon>
        <taxon>Gryllidae</taxon>
        <taxon>Gryllinae</taxon>
        <taxon>Gryllus</taxon>
    </lineage>
</organism>
<evidence type="ECO:0000256" key="1">
    <source>
        <dbReference type="ARBA" id="ARBA00004123"/>
    </source>
</evidence>
<comment type="caution">
    <text evidence="9">The sequence shown here is derived from an EMBL/GenBank/DDBJ whole genome shotgun (WGS) entry which is preliminary data.</text>
</comment>
<dbReference type="InterPro" id="IPR036866">
    <property type="entry name" value="RibonucZ/Hydroxyglut_hydro"/>
</dbReference>
<dbReference type="Proteomes" id="UP001378592">
    <property type="component" value="Unassembled WGS sequence"/>
</dbReference>
<evidence type="ECO:0000256" key="3">
    <source>
        <dbReference type="ARBA" id="ARBA00022763"/>
    </source>
</evidence>
<accession>A0AAN9VN06</accession>
<dbReference type="GO" id="GO:0006303">
    <property type="term" value="P:double-strand break repair via nonhomologous end joining"/>
    <property type="evidence" value="ECO:0007669"/>
    <property type="project" value="TreeGrafter"/>
</dbReference>
<evidence type="ECO:0000313" key="10">
    <source>
        <dbReference type="Proteomes" id="UP001378592"/>
    </source>
</evidence>
<dbReference type="AlphaFoldDB" id="A0AAN9VN06"/>
<comment type="subcellular location">
    <subcellularLocation>
        <location evidence="1">Nucleus</location>
    </subcellularLocation>
</comment>
<gene>
    <name evidence="9" type="ORF">R5R35_006813</name>
</gene>
<dbReference type="PANTHER" id="PTHR23240:SF6">
    <property type="entry name" value="DNA CROSS-LINK REPAIR 1A PROTEIN"/>
    <property type="match status" value="1"/>
</dbReference>
<evidence type="ECO:0000256" key="4">
    <source>
        <dbReference type="ARBA" id="ARBA00023204"/>
    </source>
</evidence>
<evidence type="ECO:0000259" key="8">
    <source>
        <dbReference type="Pfam" id="PF07522"/>
    </source>
</evidence>
<reference evidence="9 10" key="1">
    <citation type="submission" date="2024-03" db="EMBL/GenBank/DDBJ databases">
        <title>The genome assembly and annotation of the cricket Gryllus longicercus Weissman &amp; Gray.</title>
        <authorList>
            <person name="Szrajer S."/>
            <person name="Gray D."/>
            <person name="Ylla G."/>
        </authorList>
    </citation>
    <scope>NUCLEOTIDE SEQUENCE [LARGE SCALE GENOMIC DNA]</scope>
    <source>
        <strain evidence="9">DAG 2021-001</strain>
        <tissue evidence="9">Whole body minus gut</tissue>
    </source>
</reference>
<evidence type="ECO:0000313" key="9">
    <source>
        <dbReference type="EMBL" id="KAK7866978.1"/>
    </source>
</evidence>
<dbReference type="FunFam" id="3.60.15.10:FF:000010">
    <property type="entry name" value="DNA cross-link repair 1A"/>
    <property type="match status" value="1"/>
</dbReference>
<proteinExistence type="inferred from homology"/>
<dbReference type="GO" id="GO:0005634">
    <property type="term" value="C:nucleus"/>
    <property type="evidence" value="ECO:0007669"/>
    <property type="project" value="UniProtKB-SubCell"/>
</dbReference>
<sequence>MDNDFKNFSKSIKRKRNKVANSSVTESRLSNDRCPICQFPFIFGNEQNKFAHLETCQGAKDEAEECPAGLQCSAKEHLHFNTFSHFKLALSRCQGESVVIKEDISSFDTNITNFSHEKESKKHKISETVTSKSTVNCPDNLVFHMTGQIVYSEEIVSLKKMTINFGALDMNCDICINNPMNISSINSCVKMNFLSEDRPTVPALNLHPIELNVTFNEKGWKQISINYISGFQVKVFELVLGKCCHFVEVKCVFGKDHRFQDTNEVHAQTLARFDFDSMCLNECKSPEKTVVEKLWLNSNQKNEFQRNCAVGKTSYDFQNSRSCEDVFDISTCKLTENIQEIQNDVKEKWKNLFKKNTSQSPTPVASTNLPYLERSKITARPCPFYKRIPGTSFAVDAFQYGMIPGVTHYFLTHFHADHYCGLSKKFKQIIVCSSITAALVMKKLRVESKYLNVVKHMEASFIKNVKVTPLHANHCPGSLMFLFELQNGLSYLHVGDFRADSQMEKYPALSGLNVDILFLDTTYCNPKYEFPTQESVVEGVIEIARKHMKLHSNTLFVCGTYTIGKEKVFMGLADALQCKVWASKAKLEVLRCFNDKKLNSKLVEDPSKAQVHLWPMGNLNHEELEQHLTNWKKIFKNIVAFNPSGWNFMKGNAKVNNGVSRRNVTIFNIPYSEHSNFNELRRFVKFLRPRKVVPTVSSRGQPYSVISECCNKWLTESDEVAQPDRQQKLTTFFTKN</sequence>
<keyword evidence="3" id="KW-0227">DNA damage</keyword>
<dbReference type="GO" id="GO:0003684">
    <property type="term" value="F:damaged DNA binding"/>
    <property type="evidence" value="ECO:0007669"/>
    <property type="project" value="TreeGrafter"/>
</dbReference>
<evidence type="ECO:0000256" key="6">
    <source>
        <dbReference type="ARBA" id="ARBA00069609"/>
    </source>
</evidence>
<dbReference type="CDD" id="cd16273">
    <property type="entry name" value="SNM1A-1C-like_MBL-fold"/>
    <property type="match status" value="1"/>
</dbReference>